<sequence length="44" mass="5132">RLRLELYTNLDILTSSVNNLFRILSVLVHEQKTLNPIDILIVKL</sequence>
<keyword evidence="2" id="KW-1185">Reference proteome</keyword>
<dbReference type="EMBL" id="CAJVPY010028835">
    <property type="protein sequence ID" value="CAG8793316.1"/>
    <property type="molecule type" value="Genomic_DNA"/>
</dbReference>
<accession>A0A9N9JTT5</accession>
<protein>
    <submittedName>
        <fullName evidence="1">3896_t:CDS:1</fullName>
    </submittedName>
</protein>
<dbReference type="Proteomes" id="UP000789405">
    <property type="component" value="Unassembled WGS sequence"/>
</dbReference>
<gene>
    <name evidence="1" type="ORF">DERYTH_LOCUS21860</name>
</gene>
<comment type="caution">
    <text evidence="1">The sequence shown here is derived from an EMBL/GenBank/DDBJ whole genome shotgun (WGS) entry which is preliminary data.</text>
</comment>
<reference evidence="1" key="1">
    <citation type="submission" date="2021-06" db="EMBL/GenBank/DDBJ databases">
        <authorList>
            <person name="Kallberg Y."/>
            <person name="Tangrot J."/>
            <person name="Rosling A."/>
        </authorList>
    </citation>
    <scope>NUCLEOTIDE SEQUENCE</scope>
    <source>
        <strain evidence="1">MA453B</strain>
    </source>
</reference>
<feature type="non-terminal residue" evidence="1">
    <location>
        <position position="1"/>
    </location>
</feature>
<dbReference type="AlphaFoldDB" id="A0A9N9JTT5"/>
<name>A0A9N9JTT5_9GLOM</name>
<evidence type="ECO:0000313" key="2">
    <source>
        <dbReference type="Proteomes" id="UP000789405"/>
    </source>
</evidence>
<organism evidence="1 2">
    <name type="scientific">Dentiscutata erythropus</name>
    <dbReference type="NCBI Taxonomy" id="1348616"/>
    <lineage>
        <taxon>Eukaryota</taxon>
        <taxon>Fungi</taxon>
        <taxon>Fungi incertae sedis</taxon>
        <taxon>Mucoromycota</taxon>
        <taxon>Glomeromycotina</taxon>
        <taxon>Glomeromycetes</taxon>
        <taxon>Diversisporales</taxon>
        <taxon>Gigasporaceae</taxon>
        <taxon>Dentiscutata</taxon>
    </lineage>
</organism>
<proteinExistence type="predicted"/>
<evidence type="ECO:0000313" key="1">
    <source>
        <dbReference type="EMBL" id="CAG8793316.1"/>
    </source>
</evidence>